<keyword evidence="2" id="KW-0472">Membrane</keyword>
<evidence type="ECO:0000313" key="4">
    <source>
        <dbReference type="Proteomes" id="UP000694404"/>
    </source>
</evidence>
<organism evidence="3 4">
    <name type="scientific">Chelonoidis abingdonii</name>
    <name type="common">Abingdon island giant tortoise</name>
    <name type="synonym">Testudo abingdonii</name>
    <dbReference type="NCBI Taxonomy" id="106734"/>
    <lineage>
        <taxon>Eukaryota</taxon>
        <taxon>Metazoa</taxon>
        <taxon>Chordata</taxon>
        <taxon>Craniata</taxon>
        <taxon>Vertebrata</taxon>
        <taxon>Euteleostomi</taxon>
        <taxon>Archelosauria</taxon>
        <taxon>Testudinata</taxon>
        <taxon>Testudines</taxon>
        <taxon>Cryptodira</taxon>
        <taxon>Durocryptodira</taxon>
        <taxon>Testudinoidea</taxon>
        <taxon>Testudinidae</taxon>
        <taxon>Chelonoidis</taxon>
    </lineage>
</organism>
<accession>A0A8C0JBF6</accession>
<keyword evidence="2" id="KW-1133">Transmembrane helix</keyword>
<keyword evidence="4" id="KW-1185">Reference proteome</keyword>
<evidence type="ECO:0000313" key="3">
    <source>
        <dbReference type="Ensembl" id="ENSCABP00000030126.1"/>
    </source>
</evidence>
<evidence type="ECO:0000256" key="1">
    <source>
        <dbReference type="SAM" id="MobiDB-lite"/>
    </source>
</evidence>
<proteinExistence type="predicted"/>
<evidence type="ECO:0000256" key="2">
    <source>
        <dbReference type="SAM" id="Phobius"/>
    </source>
</evidence>
<reference evidence="3" key="2">
    <citation type="submission" date="2025-09" db="UniProtKB">
        <authorList>
            <consortium name="Ensembl"/>
        </authorList>
    </citation>
    <scope>IDENTIFICATION</scope>
</reference>
<keyword evidence="2" id="KW-0812">Transmembrane</keyword>
<protein>
    <submittedName>
        <fullName evidence="3">Uncharacterized protein</fullName>
    </submittedName>
</protein>
<dbReference type="Proteomes" id="UP000694404">
    <property type="component" value="Unplaced"/>
</dbReference>
<name>A0A8C0JBF6_CHEAB</name>
<feature type="transmembrane region" description="Helical" evidence="2">
    <location>
        <begin position="35"/>
        <end position="57"/>
    </location>
</feature>
<sequence>QGADTQLRANKSVHRRQAGNKETRSPGYPKHQHRVMLTGSIFSILLITMILMAVCVYKPIRRR</sequence>
<reference evidence="3" key="1">
    <citation type="submission" date="2025-08" db="UniProtKB">
        <authorList>
            <consortium name="Ensembl"/>
        </authorList>
    </citation>
    <scope>IDENTIFICATION</scope>
</reference>
<feature type="region of interest" description="Disordered" evidence="1">
    <location>
        <begin position="1"/>
        <end position="31"/>
    </location>
</feature>
<dbReference type="AlphaFoldDB" id="A0A8C0JBF6"/>
<dbReference type="Ensembl" id="ENSCABT00000033019.1">
    <property type="protein sequence ID" value="ENSCABP00000030126.1"/>
    <property type="gene ID" value="ENSCABG00000022081.1"/>
</dbReference>